<evidence type="ECO:0000259" key="4">
    <source>
        <dbReference type="PROSITE" id="PS50013"/>
    </source>
</evidence>
<dbReference type="EMBL" id="CAJNYD010001102">
    <property type="protein sequence ID" value="CAF3317440.1"/>
    <property type="molecule type" value="Genomic_DNA"/>
</dbReference>
<comment type="subcellular location">
    <subcellularLocation>
        <location evidence="1">Nucleus</location>
    </subcellularLocation>
</comment>
<feature type="compositionally biased region" description="Basic residues" evidence="3">
    <location>
        <begin position="1"/>
        <end position="11"/>
    </location>
</feature>
<dbReference type="PANTHER" id="PTHR22812">
    <property type="entry name" value="CHROMOBOX PROTEIN"/>
    <property type="match status" value="1"/>
</dbReference>
<dbReference type="Gene3D" id="2.40.50.40">
    <property type="match status" value="2"/>
</dbReference>
<reference evidence="7" key="1">
    <citation type="submission" date="2021-02" db="EMBL/GenBank/DDBJ databases">
        <authorList>
            <person name="Nowell W R."/>
        </authorList>
    </citation>
    <scope>NUCLEOTIDE SEQUENCE</scope>
</reference>
<keyword evidence="2" id="KW-0539">Nucleus</keyword>
<dbReference type="AlphaFoldDB" id="A0A819URV5"/>
<comment type="caution">
    <text evidence="7">The sequence shown here is derived from an EMBL/GenBank/DDBJ whole genome shotgun (WGS) entry which is preliminary data.</text>
</comment>
<dbReference type="Proteomes" id="UP000663825">
    <property type="component" value="Unassembled WGS sequence"/>
</dbReference>
<evidence type="ECO:0000313" key="7">
    <source>
        <dbReference type="EMBL" id="CAF4099447.1"/>
    </source>
</evidence>
<dbReference type="GO" id="GO:0005634">
    <property type="term" value="C:nucleus"/>
    <property type="evidence" value="ECO:0007669"/>
    <property type="project" value="UniProtKB-SubCell"/>
</dbReference>
<dbReference type="InterPro" id="IPR051219">
    <property type="entry name" value="Heterochromatin_chromo-domain"/>
</dbReference>
<evidence type="ECO:0000256" key="3">
    <source>
        <dbReference type="SAM" id="MobiDB-lite"/>
    </source>
</evidence>
<dbReference type="InterPro" id="IPR023779">
    <property type="entry name" value="Chromodomain_CS"/>
</dbReference>
<dbReference type="GO" id="GO:0000792">
    <property type="term" value="C:heterochromatin"/>
    <property type="evidence" value="ECO:0007669"/>
    <property type="project" value="UniProtKB-ARBA"/>
</dbReference>
<feature type="region of interest" description="Disordered" evidence="3">
    <location>
        <begin position="75"/>
        <end position="163"/>
    </location>
</feature>
<feature type="compositionally biased region" description="Polar residues" evidence="3">
    <location>
        <begin position="116"/>
        <end position="130"/>
    </location>
</feature>
<evidence type="ECO:0000313" key="9">
    <source>
        <dbReference type="Proteomes" id="UP000663873"/>
    </source>
</evidence>
<evidence type="ECO:0000256" key="2">
    <source>
        <dbReference type="ARBA" id="ARBA00023242"/>
    </source>
</evidence>
<dbReference type="SUPFAM" id="SSF54160">
    <property type="entry name" value="Chromo domain-like"/>
    <property type="match status" value="2"/>
</dbReference>
<dbReference type="OrthoDB" id="433924at2759"/>
<dbReference type="InterPro" id="IPR000953">
    <property type="entry name" value="Chromo/chromo_shadow_dom"/>
</dbReference>
<feature type="region of interest" description="Disordered" evidence="3">
    <location>
        <begin position="1"/>
        <end position="24"/>
    </location>
</feature>
<dbReference type="InterPro" id="IPR023780">
    <property type="entry name" value="Chromo_domain"/>
</dbReference>
<dbReference type="EMBL" id="CAJOBO010000022">
    <property type="protein sequence ID" value="CAF4100381.1"/>
    <property type="molecule type" value="Genomic_DNA"/>
</dbReference>
<dbReference type="Pfam" id="PF01393">
    <property type="entry name" value="Chromo_shadow"/>
    <property type="match status" value="1"/>
</dbReference>
<dbReference type="SMART" id="SM00298">
    <property type="entry name" value="CHROMO"/>
    <property type="match status" value="1"/>
</dbReference>
<sequence>MVNRSSTKRRHESVSSSEDESAAEYQVEAILDKRIRGKKTEYFLKWKGYSNEDNTWEDENHLNCPDLVKKFESSIKKKKHERKSCSNNESKLENNKVSKKRKNTSMQNCNEDHQNDNYQSAPTEISIDSNMNEDDGADRIVTRNSKRNKTSLSTSGRRHSNRKVVQQAKLRITSMSNNQSLTEDDINEVESSTNESVKKTCQIQNTIDDHLITTIDDDDINVNNNSIEFPEQNSINEDNINESTATTTSIVLRITPNSTSSISITRNDTDNSDMNEKISAGNHSNSQDVSEIIDETDQVEKVEAVRNNQDGISFRVKLVNENQTQWISSKIANLKYPQAIISFWESHVEFT</sequence>
<feature type="domain" description="Chromo" evidence="4">
    <location>
        <begin position="25"/>
        <end position="83"/>
    </location>
</feature>
<evidence type="ECO:0000313" key="8">
    <source>
        <dbReference type="EMBL" id="CAF4100381.1"/>
    </source>
</evidence>
<dbReference type="Proteomes" id="UP000663851">
    <property type="component" value="Unassembled WGS sequence"/>
</dbReference>
<accession>A0A819URV5</accession>
<dbReference type="Proteomes" id="UP000663873">
    <property type="component" value="Unassembled WGS sequence"/>
</dbReference>
<dbReference type="EMBL" id="CAJNXB010002330">
    <property type="protein sequence ID" value="CAF3236150.1"/>
    <property type="molecule type" value="Genomic_DNA"/>
</dbReference>
<evidence type="ECO:0000313" key="5">
    <source>
        <dbReference type="EMBL" id="CAF3236150.1"/>
    </source>
</evidence>
<dbReference type="CDD" id="cd18631">
    <property type="entry name" value="CD_HP1_like"/>
    <property type="match status" value="1"/>
</dbReference>
<keyword evidence="9" id="KW-1185">Reference proteome</keyword>
<dbReference type="InterPro" id="IPR016197">
    <property type="entry name" value="Chromo-like_dom_sf"/>
</dbReference>
<evidence type="ECO:0000256" key="1">
    <source>
        <dbReference type="ARBA" id="ARBA00004123"/>
    </source>
</evidence>
<dbReference type="Pfam" id="PF00385">
    <property type="entry name" value="Chromo"/>
    <property type="match status" value="1"/>
</dbReference>
<dbReference type="CDD" id="cd00034">
    <property type="entry name" value="CSD"/>
    <property type="match status" value="1"/>
</dbReference>
<evidence type="ECO:0000313" key="6">
    <source>
        <dbReference type="EMBL" id="CAF3317440.1"/>
    </source>
</evidence>
<dbReference type="PROSITE" id="PS00598">
    <property type="entry name" value="CHROMO_1"/>
    <property type="match status" value="1"/>
</dbReference>
<protein>
    <recommendedName>
        <fullName evidence="4">Chromo domain-containing protein</fullName>
    </recommendedName>
</protein>
<dbReference type="EMBL" id="CAJOBP010000008">
    <property type="protein sequence ID" value="CAF4099447.1"/>
    <property type="molecule type" value="Genomic_DNA"/>
</dbReference>
<name>A0A819URV5_9BILA</name>
<organism evidence="7 9">
    <name type="scientific">Rotaria socialis</name>
    <dbReference type="NCBI Taxonomy" id="392032"/>
    <lineage>
        <taxon>Eukaryota</taxon>
        <taxon>Metazoa</taxon>
        <taxon>Spiralia</taxon>
        <taxon>Gnathifera</taxon>
        <taxon>Rotifera</taxon>
        <taxon>Eurotatoria</taxon>
        <taxon>Bdelloidea</taxon>
        <taxon>Philodinida</taxon>
        <taxon>Philodinidae</taxon>
        <taxon>Rotaria</taxon>
    </lineage>
</organism>
<gene>
    <name evidence="8" type="ORF">HFQ381_LOCUS922</name>
    <name evidence="6" type="ORF">LUA448_LOCUS9600</name>
    <name evidence="5" type="ORF">TIS948_LOCUS14373</name>
    <name evidence="7" type="ORF">UJA718_LOCUS194</name>
</gene>
<dbReference type="Proteomes" id="UP000663833">
    <property type="component" value="Unassembled WGS sequence"/>
</dbReference>
<proteinExistence type="predicted"/>
<dbReference type="InterPro" id="IPR008251">
    <property type="entry name" value="Chromo_shadow_dom"/>
</dbReference>
<dbReference type="PROSITE" id="PS50013">
    <property type="entry name" value="CHROMO_2"/>
    <property type="match status" value="1"/>
</dbReference>